<proteinExistence type="predicted"/>
<dbReference type="PANTHER" id="PTHR36454">
    <property type="entry name" value="LMO2823 PROTEIN"/>
    <property type="match status" value="1"/>
</dbReference>
<evidence type="ECO:0000313" key="2">
    <source>
        <dbReference type="Proteomes" id="UP001221217"/>
    </source>
</evidence>
<sequence length="444" mass="49999">MKNSIEILGKLGIKVPEILLPAEQNIMDKWAVIACDQYSSQQDYWEKVAEFTEDTPTTLNLVYPECYLEEDNPEKRIESINRNMHDYVESGVFSEPEEGFILVKRDTPVSASRWGLIASIDLEQYDFSSDSTSLVRATEGTIIERIPPRVKIRENAELELPHIMVLIDDPEMSLIEPFIEETDNLDSVYDFELMMGSGHLSGYRIKSDKHIARIAEALAILGSTETMKAKYNSDNAFLFAMGDGNHSLATAKTIWENYKKENVDSAELMTHPSRWALVELVNIYSEGIQFEAIHRAVFNCSPADFLNKAEVSGKFRITEKESLDEVMKITDSSPELQTCGYSTANGYGIIESLSPDTSIAAGTFQNFIDEYLSENPASSVDYIHGVDVTDELGRKPSNIGLFLPAIAKNTFFQTVIDDGAFPRKTFSMGEAFEKRFYVEARKIK</sequence>
<name>A0AAJ1IG03_9SPIO</name>
<reference evidence="1 2" key="1">
    <citation type="submission" date="2022-12" db="EMBL/GenBank/DDBJ databases">
        <title>Metagenome assembled genome from gulf of manar.</title>
        <authorList>
            <person name="Kohli P."/>
            <person name="Pk S."/>
            <person name="Venkata Ramana C."/>
            <person name="Sasikala C."/>
        </authorList>
    </citation>
    <scope>NUCLEOTIDE SEQUENCE [LARGE SCALE GENOMIC DNA]</scope>
    <source>
        <strain evidence="1">JB008</strain>
    </source>
</reference>
<protein>
    <submittedName>
        <fullName evidence="1">DUF1015 domain-containing protein</fullName>
    </submittedName>
</protein>
<dbReference type="Pfam" id="PF06245">
    <property type="entry name" value="DUF1015"/>
    <property type="match status" value="1"/>
</dbReference>
<dbReference type="InterPro" id="IPR008323">
    <property type="entry name" value="UCP033563"/>
</dbReference>
<dbReference type="Proteomes" id="UP001221217">
    <property type="component" value="Unassembled WGS sequence"/>
</dbReference>
<evidence type="ECO:0000313" key="1">
    <source>
        <dbReference type="EMBL" id="MDC7225486.1"/>
    </source>
</evidence>
<comment type="caution">
    <text evidence="1">The sequence shown here is derived from an EMBL/GenBank/DDBJ whole genome shotgun (WGS) entry which is preliminary data.</text>
</comment>
<dbReference type="EMBL" id="JAQQAL010000007">
    <property type="protein sequence ID" value="MDC7225486.1"/>
    <property type="molecule type" value="Genomic_DNA"/>
</dbReference>
<organism evidence="1 2">
    <name type="scientific">Candidatus Thalassospirochaeta sargassi</name>
    <dbReference type="NCBI Taxonomy" id="3119039"/>
    <lineage>
        <taxon>Bacteria</taxon>
        <taxon>Pseudomonadati</taxon>
        <taxon>Spirochaetota</taxon>
        <taxon>Spirochaetia</taxon>
        <taxon>Spirochaetales</taxon>
        <taxon>Spirochaetaceae</taxon>
        <taxon>Candidatus Thalassospirochaeta</taxon>
    </lineage>
</organism>
<dbReference type="PANTHER" id="PTHR36454:SF1">
    <property type="entry name" value="DUF1015 DOMAIN-CONTAINING PROTEIN"/>
    <property type="match status" value="1"/>
</dbReference>
<accession>A0AAJ1IG03</accession>
<gene>
    <name evidence="1" type="ORF">PQJ61_01835</name>
</gene>
<dbReference type="AlphaFoldDB" id="A0AAJ1IG03"/>